<keyword evidence="2" id="KW-0813">Transport</keyword>
<protein>
    <submittedName>
        <fullName evidence="6">Spermidine/putrescine ABC transporter substrate-binding protein PotF</fullName>
    </submittedName>
</protein>
<name>A0A246FAK9_PSENT</name>
<dbReference type="STRING" id="46680.GCA_000807755_00585"/>
<gene>
    <name evidence="6" type="ORF">CEG18_15230</name>
</gene>
<keyword evidence="4" id="KW-0574">Periplasm</keyword>
<dbReference type="GO" id="GO:0042597">
    <property type="term" value="C:periplasmic space"/>
    <property type="evidence" value="ECO:0007669"/>
    <property type="project" value="UniProtKB-SubCell"/>
</dbReference>
<sequence length="364" mass="40367">MRKRVLLASTLTLLACATAAQADDKLVRFYNWSDYMGPDTLKNFEKDSGIKVQYDVFDTNEMLEAKLLSGHSGYDLVVPSSQFLTKQINAGVYQKLDRAQLPNWKHLDPRLMKRLEAADPGNQYAVPYMWGTVGIGYNVDKVKAALGDNAPLDSWDLIFKPENLAKLHGCGVAFLDAPVKIIPQALHYLGLNPNSSNPDDYTKASALLQKLAPSITYFNSSKYTTDLANGDICVAVGYSGDVMQAQTRAQEAGKKIDVRYVIPKEGANLWFDMLAIPRDSKNSKGAHELVNYLLRPEVIAPVSDYVGYANPNPDATPLLDPKVRDNPGIYPSDAVIEKLYVSADLPPKIQRVITREWTRIKTGQ</sequence>
<dbReference type="PROSITE" id="PS51257">
    <property type="entry name" value="PROKAR_LIPOPROTEIN"/>
    <property type="match status" value="1"/>
</dbReference>
<dbReference type="PIRSF" id="PIRSF019574">
    <property type="entry name" value="Periplasmic_polyamine_BP"/>
    <property type="match status" value="1"/>
</dbReference>
<feature type="chain" id="PRO_5013145633" evidence="5">
    <location>
        <begin position="23"/>
        <end position="364"/>
    </location>
</feature>
<evidence type="ECO:0000313" key="6">
    <source>
        <dbReference type="EMBL" id="OWP49792.1"/>
    </source>
</evidence>
<dbReference type="InterPro" id="IPR006059">
    <property type="entry name" value="SBP"/>
</dbReference>
<dbReference type="InterPro" id="IPR001188">
    <property type="entry name" value="Sperm_putr-bd"/>
</dbReference>
<feature type="signal peptide" evidence="5">
    <location>
        <begin position="1"/>
        <end position="22"/>
    </location>
</feature>
<dbReference type="Gene3D" id="3.40.190.10">
    <property type="entry name" value="Periplasmic binding protein-like II"/>
    <property type="match status" value="2"/>
</dbReference>
<reference evidence="6 7" key="1">
    <citation type="submission" date="2017-06" db="EMBL/GenBank/DDBJ databases">
        <title>Draft genome of Pseudomonas nitroreducens DF05.</title>
        <authorList>
            <person name="Iyer R."/>
        </authorList>
    </citation>
    <scope>NUCLEOTIDE SEQUENCE [LARGE SCALE GENOMIC DNA]</scope>
    <source>
        <strain evidence="6 7">DF05</strain>
    </source>
</reference>
<evidence type="ECO:0000256" key="5">
    <source>
        <dbReference type="SAM" id="SignalP"/>
    </source>
</evidence>
<evidence type="ECO:0000256" key="4">
    <source>
        <dbReference type="ARBA" id="ARBA00022764"/>
    </source>
</evidence>
<dbReference type="PANTHER" id="PTHR30222:SF12">
    <property type="entry name" value="NORSPERMIDINE SENSOR"/>
    <property type="match status" value="1"/>
</dbReference>
<comment type="subcellular location">
    <subcellularLocation>
        <location evidence="1">Periplasm</location>
    </subcellularLocation>
</comment>
<dbReference type="PANTHER" id="PTHR30222">
    <property type="entry name" value="SPERMIDINE/PUTRESCINE-BINDING PERIPLASMIC PROTEIN"/>
    <property type="match status" value="1"/>
</dbReference>
<dbReference type="RefSeq" id="WP_088418395.1">
    <property type="nucleotide sequence ID" value="NZ_NJBA01000005.1"/>
</dbReference>
<keyword evidence="3 5" id="KW-0732">Signal</keyword>
<dbReference type="GO" id="GO:0019808">
    <property type="term" value="F:polyamine binding"/>
    <property type="evidence" value="ECO:0007669"/>
    <property type="project" value="InterPro"/>
</dbReference>
<dbReference type="SUPFAM" id="SSF53850">
    <property type="entry name" value="Periplasmic binding protein-like II"/>
    <property type="match status" value="1"/>
</dbReference>
<dbReference type="EMBL" id="NJBA01000005">
    <property type="protein sequence ID" value="OWP49792.1"/>
    <property type="molecule type" value="Genomic_DNA"/>
</dbReference>
<dbReference type="PRINTS" id="PR00909">
    <property type="entry name" value="SPERMDNBNDNG"/>
</dbReference>
<dbReference type="eggNOG" id="COG0687">
    <property type="taxonomic scope" value="Bacteria"/>
</dbReference>
<dbReference type="AlphaFoldDB" id="A0A246FAK9"/>
<evidence type="ECO:0000313" key="7">
    <source>
        <dbReference type="Proteomes" id="UP000198145"/>
    </source>
</evidence>
<organism evidence="6 7">
    <name type="scientific">Pseudomonas nitroreducens</name>
    <dbReference type="NCBI Taxonomy" id="46680"/>
    <lineage>
        <taxon>Bacteria</taxon>
        <taxon>Pseudomonadati</taxon>
        <taxon>Pseudomonadota</taxon>
        <taxon>Gammaproteobacteria</taxon>
        <taxon>Pseudomonadales</taxon>
        <taxon>Pseudomonadaceae</taxon>
        <taxon>Pseudomonas</taxon>
    </lineage>
</organism>
<dbReference type="Pfam" id="PF13416">
    <property type="entry name" value="SBP_bac_8"/>
    <property type="match status" value="1"/>
</dbReference>
<comment type="caution">
    <text evidence="6">The sequence shown here is derived from an EMBL/GenBank/DDBJ whole genome shotgun (WGS) entry which is preliminary data.</text>
</comment>
<dbReference type="CDD" id="cd13659">
    <property type="entry name" value="PBP2_PotF"/>
    <property type="match status" value="1"/>
</dbReference>
<dbReference type="GO" id="GO:0015846">
    <property type="term" value="P:polyamine transport"/>
    <property type="evidence" value="ECO:0007669"/>
    <property type="project" value="InterPro"/>
</dbReference>
<dbReference type="Proteomes" id="UP000198145">
    <property type="component" value="Unassembled WGS sequence"/>
</dbReference>
<proteinExistence type="predicted"/>
<evidence type="ECO:0000256" key="2">
    <source>
        <dbReference type="ARBA" id="ARBA00022448"/>
    </source>
</evidence>
<accession>A0A246FAK9</accession>
<evidence type="ECO:0000256" key="3">
    <source>
        <dbReference type="ARBA" id="ARBA00022729"/>
    </source>
</evidence>
<evidence type="ECO:0000256" key="1">
    <source>
        <dbReference type="ARBA" id="ARBA00004418"/>
    </source>
</evidence>